<evidence type="ECO:0000313" key="2">
    <source>
        <dbReference type="EMBL" id="EGX54436.1"/>
    </source>
</evidence>
<feature type="compositionally biased region" description="Low complexity" evidence="1">
    <location>
        <begin position="75"/>
        <end position="85"/>
    </location>
</feature>
<feature type="compositionally biased region" description="Low complexity" evidence="1">
    <location>
        <begin position="40"/>
        <end position="60"/>
    </location>
</feature>
<reference evidence="2 3" key="1">
    <citation type="submission" date="2011-08" db="EMBL/GenBank/DDBJ databases">
        <authorList>
            <person name="Lin Y."/>
            <person name="Hao X."/>
            <person name="Johnstone L."/>
            <person name="Miller S.J."/>
            <person name="Wei G."/>
            <person name="Rensing C."/>
        </authorList>
    </citation>
    <scope>NUCLEOTIDE SEQUENCE [LARGE SCALE GENOMIC DNA]</scope>
    <source>
        <strain evidence="2 3">K42</strain>
    </source>
</reference>
<name>G2GPX9_9ACTN</name>
<dbReference type="Proteomes" id="UP000004217">
    <property type="component" value="Unassembled WGS sequence"/>
</dbReference>
<feature type="compositionally biased region" description="Low complexity" evidence="1">
    <location>
        <begin position="199"/>
        <end position="236"/>
    </location>
</feature>
<dbReference type="GO" id="GO:0016301">
    <property type="term" value="F:kinase activity"/>
    <property type="evidence" value="ECO:0007669"/>
    <property type="project" value="UniProtKB-KW"/>
</dbReference>
<keyword evidence="2" id="KW-0418">Kinase</keyword>
<accession>G2GPX9</accession>
<dbReference type="AlphaFoldDB" id="G2GPX9"/>
<protein>
    <submittedName>
        <fullName evidence="2">Two-component system sensor kinase/response regulator, bifunctional protein</fullName>
    </submittedName>
</protein>
<keyword evidence="2" id="KW-0808">Transferase</keyword>
<organism evidence="2 3">
    <name type="scientific">Streptomyces zinciresistens K42</name>
    <dbReference type="NCBI Taxonomy" id="700597"/>
    <lineage>
        <taxon>Bacteria</taxon>
        <taxon>Bacillati</taxon>
        <taxon>Actinomycetota</taxon>
        <taxon>Actinomycetes</taxon>
        <taxon>Kitasatosporales</taxon>
        <taxon>Streptomycetaceae</taxon>
        <taxon>Streptomyces</taxon>
    </lineage>
</organism>
<feature type="compositionally biased region" description="Low complexity" evidence="1">
    <location>
        <begin position="138"/>
        <end position="174"/>
    </location>
</feature>
<comment type="caution">
    <text evidence="2">The sequence shown here is derived from an EMBL/GenBank/DDBJ whole genome shotgun (WGS) entry which is preliminary data.</text>
</comment>
<feature type="compositionally biased region" description="Low complexity" evidence="1">
    <location>
        <begin position="1"/>
        <end position="26"/>
    </location>
</feature>
<feature type="compositionally biased region" description="Basic and acidic residues" evidence="1">
    <location>
        <begin position="91"/>
        <end position="110"/>
    </location>
</feature>
<dbReference type="EMBL" id="AGBF01000472">
    <property type="protein sequence ID" value="EGX54436.1"/>
    <property type="molecule type" value="Genomic_DNA"/>
</dbReference>
<feature type="region of interest" description="Disordered" evidence="1">
    <location>
        <begin position="1"/>
        <end position="251"/>
    </location>
</feature>
<gene>
    <name evidence="2" type="ORF">SZN_37968</name>
</gene>
<keyword evidence="3" id="KW-1185">Reference proteome</keyword>
<proteinExistence type="predicted"/>
<feature type="non-terminal residue" evidence="2">
    <location>
        <position position="251"/>
    </location>
</feature>
<sequence length="251" mass="24354">MPAALPAGTGTTAGAAPDPGTGAVPGPDEDGRPTGRRRALAAATERAAAAQTAQETAPRTVFALPPAEADRTDTGPAAVGVPVPAQAHGRAGTDEGRHDAVPHGRADDHTPPQPHPTSAPTGRRRRAVGQPQSAEATAGTGAQGVPVQGGPVQGGPDQVAGQAPGPVEVAGQQVPAPPVPGQLPAQPASAPQGRPHPVPGQAAQAVARAVSAAPPAGGGLPLPAEAPPAQATPAQGMRTPQQWPAGDDTSG</sequence>
<evidence type="ECO:0000256" key="1">
    <source>
        <dbReference type="SAM" id="MobiDB-lite"/>
    </source>
</evidence>
<evidence type="ECO:0000313" key="3">
    <source>
        <dbReference type="Proteomes" id="UP000004217"/>
    </source>
</evidence>